<gene>
    <name evidence="1" type="ORF">G9470_05640</name>
</gene>
<accession>A0ABX1VPH5</accession>
<sequence>MCCCNCGCRRNGRSDRDENREWCERKFREAYLYGYDGGRRPCWRGSSESDDDFNNNLNDNLSRNLNGNLNDNFSNNLNDNFSNNIIIVIVDSFNNNTI</sequence>
<dbReference type="EMBL" id="JAAOXG010000010">
    <property type="protein sequence ID" value="NNJ29285.1"/>
    <property type="molecule type" value="Genomic_DNA"/>
</dbReference>
<reference evidence="1 2" key="1">
    <citation type="submission" date="2020-03" db="EMBL/GenBank/DDBJ databases">
        <title>Genome Sequence of industrial isolate, B5A.</title>
        <authorList>
            <person name="Sharma S."/>
            <person name="Patil P.B."/>
            <person name="Korpole S."/>
        </authorList>
    </citation>
    <scope>NUCLEOTIDE SEQUENCE [LARGE SCALE GENOMIC DNA]</scope>
    <source>
        <strain evidence="1 2">PI-S10-B5A</strain>
    </source>
</reference>
<dbReference type="Proteomes" id="UP000539052">
    <property type="component" value="Unassembled WGS sequence"/>
</dbReference>
<proteinExistence type="predicted"/>
<keyword evidence="2" id="KW-1185">Reference proteome</keyword>
<comment type="caution">
    <text evidence="1">The sequence shown here is derived from an EMBL/GenBank/DDBJ whole genome shotgun (WGS) entry which is preliminary data.</text>
</comment>
<evidence type="ECO:0000313" key="2">
    <source>
        <dbReference type="Proteomes" id="UP000539052"/>
    </source>
</evidence>
<name>A0ABX1VPH5_9FIRM</name>
<protein>
    <submittedName>
        <fullName evidence="1">Uncharacterized protein</fullName>
    </submittedName>
</protein>
<evidence type="ECO:0000313" key="1">
    <source>
        <dbReference type="EMBL" id="NNJ29285.1"/>
    </source>
</evidence>
<dbReference type="RefSeq" id="WP_170820560.1">
    <property type="nucleotide sequence ID" value="NZ_JAAOXG010000010.1"/>
</dbReference>
<organism evidence="1 2">
    <name type="scientific">Lacrimispora defluvii</name>
    <dbReference type="NCBI Taxonomy" id="2719233"/>
    <lineage>
        <taxon>Bacteria</taxon>
        <taxon>Bacillati</taxon>
        <taxon>Bacillota</taxon>
        <taxon>Clostridia</taxon>
        <taxon>Lachnospirales</taxon>
        <taxon>Lachnospiraceae</taxon>
        <taxon>Lacrimispora</taxon>
    </lineage>
</organism>